<evidence type="ECO:0000259" key="1">
    <source>
        <dbReference type="Pfam" id="PF00534"/>
    </source>
</evidence>
<dbReference type="InterPro" id="IPR001296">
    <property type="entry name" value="Glyco_trans_1"/>
</dbReference>
<dbReference type="PANTHER" id="PTHR12526:SF628">
    <property type="entry name" value="MANNOSYLGLUCOSYLGLYCERATE SYNTHASE"/>
    <property type="match status" value="1"/>
</dbReference>
<dbReference type="HOGENOM" id="CLU_645170_0_0_12"/>
<dbReference type="AlphaFoldDB" id="G8QY67"/>
<dbReference type="GO" id="GO:0016757">
    <property type="term" value="F:glycosyltransferase activity"/>
    <property type="evidence" value="ECO:0007669"/>
    <property type="project" value="InterPro"/>
</dbReference>
<dbReference type="EMBL" id="CP003155">
    <property type="protein sequence ID" value="AEV29632.1"/>
    <property type="molecule type" value="Genomic_DNA"/>
</dbReference>
<keyword evidence="2" id="KW-0808">Transferase</keyword>
<accession>G8QY67</accession>
<name>G8QY67_SPHPG</name>
<gene>
    <name evidence="2" type="ordered locus">SpiGrapes_1837</name>
</gene>
<dbReference type="OrthoDB" id="9762705at2"/>
<protein>
    <submittedName>
        <fullName evidence="2">Glycosyltransferase</fullName>
    </submittedName>
</protein>
<dbReference type="RefSeq" id="WP_014270475.1">
    <property type="nucleotide sequence ID" value="NC_016633.1"/>
</dbReference>
<organism evidence="2 3">
    <name type="scientific">Sphaerochaeta pleomorpha (strain ATCC BAA-1885 / DSM 22778 / Grapes)</name>
    <dbReference type="NCBI Taxonomy" id="158190"/>
    <lineage>
        <taxon>Bacteria</taxon>
        <taxon>Pseudomonadati</taxon>
        <taxon>Spirochaetota</taxon>
        <taxon>Spirochaetia</taxon>
        <taxon>Spirochaetales</taxon>
        <taxon>Sphaerochaetaceae</taxon>
        <taxon>Sphaerochaeta</taxon>
    </lineage>
</organism>
<dbReference type="Gene3D" id="3.40.50.2000">
    <property type="entry name" value="Glycogen Phosphorylase B"/>
    <property type="match status" value="1"/>
</dbReference>
<dbReference type="Pfam" id="PF00534">
    <property type="entry name" value="Glycos_transf_1"/>
    <property type="match status" value="1"/>
</dbReference>
<dbReference type="PANTHER" id="PTHR12526">
    <property type="entry name" value="GLYCOSYLTRANSFERASE"/>
    <property type="match status" value="1"/>
</dbReference>
<dbReference type="SUPFAM" id="SSF53756">
    <property type="entry name" value="UDP-Glycosyltransferase/glycogen phosphorylase"/>
    <property type="match status" value="1"/>
</dbReference>
<sequence>MSEGGKEPLRIGMLHFEIFGTDGVSLEMEKWKQVLENAGHSVFLCSGEKSPYSSFSNITIIEELSYHLPLSRDLDKATFHSLLPFGDEAKYREALFQSAEGIKGKLDEWIENNLLDVIIVENVWSVGLHPAAAIALSLAIQGHHLSILSHEHDFYWERVIGLGMTCKTAMEIVDCFIPPHTKGYSHVVINRLTCDVLAKRKGIEAAVIPNVFDFYQAPWVVDDFNADFRQSFGINPNDIVILQATRIIPRKGIELAIDVVACLATKKKEFIGRRLYNGKRFSQKSRIVLLLAGDLKDDQYFYFSRLVEKAKQMGVEMIHIGDRISSRRHQINNRKTYSLWDSYVHADLVSYPSYWEGWGNQFLEAVQAKLPIVLFEYPVYKKDIRPQGFLTISLGDTVEFSPADGLASVKISRLKRASKQMAEVLFDRKYRTHMVEMNFEIAQRQFSLEALRRFLEPYLELWSNEKKGSGPNAIP</sequence>
<evidence type="ECO:0000313" key="3">
    <source>
        <dbReference type="Proteomes" id="UP000005632"/>
    </source>
</evidence>
<dbReference type="CDD" id="cd03801">
    <property type="entry name" value="GT4_PimA-like"/>
    <property type="match status" value="1"/>
</dbReference>
<dbReference type="eggNOG" id="COG0438">
    <property type="taxonomic scope" value="Bacteria"/>
</dbReference>
<dbReference type="STRING" id="158190.SpiGrapes_1837"/>
<proteinExistence type="predicted"/>
<keyword evidence="3" id="KW-1185">Reference proteome</keyword>
<dbReference type="Proteomes" id="UP000005632">
    <property type="component" value="Chromosome"/>
</dbReference>
<reference evidence="2 3" key="1">
    <citation type="submission" date="2011-11" db="EMBL/GenBank/DDBJ databases">
        <title>Complete sequence of Spirochaeta sp. grapes.</title>
        <authorList>
            <consortium name="US DOE Joint Genome Institute"/>
            <person name="Lucas S."/>
            <person name="Han J."/>
            <person name="Lapidus A."/>
            <person name="Cheng J.-F."/>
            <person name="Goodwin L."/>
            <person name="Pitluck S."/>
            <person name="Peters L."/>
            <person name="Ovchinnikova G."/>
            <person name="Munk A.C."/>
            <person name="Detter J.C."/>
            <person name="Han C."/>
            <person name="Tapia R."/>
            <person name="Land M."/>
            <person name="Hauser L."/>
            <person name="Kyrpides N."/>
            <person name="Ivanova N."/>
            <person name="Pagani I."/>
            <person name="Ritalahtilisa K."/>
            <person name="Loeffler F."/>
            <person name="Woyke T."/>
        </authorList>
    </citation>
    <scope>NUCLEOTIDE SEQUENCE [LARGE SCALE GENOMIC DNA]</scope>
    <source>
        <strain evidence="3">ATCC BAA-1885 / DSM 22778 / Grapes</strain>
    </source>
</reference>
<feature type="domain" description="Glycosyl transferase family 1" evidence="1">
    <location>
        <begin position="227"/>
        <end position="382"/>
    </location>
</feature>
<dbReference type="KEGG" id="sgp:SpiGrapes_1837"/>
<evidence type="ECO:0000313" key="2">
    <source>
        <dbReference type="EMBL" id="AEV29632.1"/>
    </source>
</evidence>